<keyword evidence="3" id="KW-1185">Reference proteome</keyword>
<dbReference type="RefSeq" id="WP_157552000.1">
    <property type="nucleotide sequence ID" value="NZ_JABELX010000003.1"/>
</dbReference>
<protein>
    <submittedName>
        <fullName evidence="2">Uncharacterized protein</fullName>
    </submittedName>
</protein>
<gene>
    <name evidence="2" type="ORF">HLB23_09110</name>
</gene>
<dbReference type="AlphaFoldDB" id="A0A849C4Y9"/>
<comment type="caution">
    <text evidence="2">The sequence shown here is derived from an EMBL/GenBank/DDBJ whole genome shotgun (WGS) entry which is preliminary data.</text>
</comment>
<evidence type="ECO:0000256" key="1">
    <source>
        <dbReference type="SAM" id="MobiDB-lite"/>
    </source>
</evidence>
<accession>A0A849C4Y9</accession>
<dbReference type="EMBL" id="JABELX010000003">
    <property type="protein sequence ID" value="NNH70019.1"/>
    <property type="molecule type" value="Genomic_DNA"/>
</dbReference>
<dbReference type="Proteomes" id="UP000586827">
    <property type="component" value="Unassembled WGS sequence"/>
</dbReference>
<name>A0A849C4Y9_9NOCA</name>
<sequence>MTTDRFPRAGRTLQVHTTSEASRSWDDPVGPFPPRLHRLSYVLAVNATGCSEYHEVTLISIVAYTDGFTVSLRVRYPVGEGATPKPGPSQVTLGYVHAIAVEATDDLGNEYRCTPVLGGGAGPGGNWQAYGEVHCDPVIAPDATTITVRVLLPPGHTDQAIPAQGTVPLMPVLGEIPAAAGARLTDSPAFDGPAADRGLRPVAAADLLSSAELLEVSAVARKARAYGVTLTVLSMERYDQGLHLRLIVALDDDHPDVIARLAAPVAEDQLPWILNADHLHLTDDLGNRYPLTTMDVAGERAHRTVSVTSPLPVPPDTVGFRLDAREIVWCGPRSDGAMHGGERIVADPGPFTVMFPRYPVHPV</sequence>
<feature type="region of interest" description="Disordered" evidence="1">
    <location>
        <begin position="1"/>
        <end position="28"/>
    </location>
</feature>
<organism evidence="2 3">
    <name type="scientific">Nocardia uniformis</name>
    <dbReference type="NCBI Taxonomy" id="53432"/>
    <lineage>
        <taxon>Bacteria</taxon>
        <taxon>Bacillati</taxon>
        <taxon>Actinomycetota</taxon>
        <taxon>Actinomycetes</taxon>
        <taxon>Mycobacteriales</taxon>
        <taxon>Nocardiaceae</taxon>
        <taxon>Nocardia</taxon>
    </lineage>
</organism>
<reference evidence="2 3" key="1">
    <citation type="submission" date="2020-05" db="EMBL/GenBank/DDBJ databases">
        <title>MicrobeNet Type strains.</title>
        <authorList>
            <person name="Nicholson A.C."/>
        </authorList>
    </citation>
    <scope>NUCLEOTIDE SEQUENCE [LARGE SCALE GENOMIC DNA]</scope>
    <source>
        <strain evidence="2 3">JCM 3224</strain>
    </source>
</reference>
<evidence type="ECO:0000313" key="3">
    <source>
        <dbReference type="Proteomes" id="UP000586827"/>
    </source>
</evidence>
<evidence type="ECO:0000313" key="2">
    <source>
        <dbReference type="EMBL" id="NNH70019.1"/>
    </source>
</evidence>
<proteinExistence type="predicted"/>